<dbReference type="EC" id="2.4.1.-" evidence="9"/>
<dbReference type="GO" id="GO:0016757">
    <property type="term" value="F:glycosyltransferase activity"/>
    <property type="evidence" value="ECO:0007669"/>
    <property type="project" value="UniProtKB-KW"/>
</dbReference>
<organism evidence="9 10">
    <name type="scientific">Corynebacterium guangdongense</name>
    <dbReference type="NCBI Taxonomy" id="1783348"/>
    <lineage>
        <taxon>Bacteria</taxon>
        <taxon>Bacillati</taxon>
        <taxon>Actinomycetota</taxon>
        <taxon>Actinomycetes</taxon>
        <taxon>Mycobacteriales</taxon>
        <taxon>Corynebacteriaceae</taxon>
        <taxon>Corynebacterium</taxon>
    </lineage>
</organism>
<evidence type="ECO:0000313" key="10">
    <source>
        <dbReference type="Proteomes" id="UP001180840"/>
    </source>
</evidence>
<gene>
    <name evidence="9" type="ORF">J2S39_001433</name>
</gene>
<feature type="transmembrane region" description="Helical" evidence="8">
    <location>
        <begin position="191"/>
        <end position="210"/>
    </location>
</feature>
<evidence type="ECO:0000256" key="8">
    <source>
        <dbReference type="SAM" id="Phobius"/>
    </source>
</evidence>
<feature type="transmembrane region" description="Helical" evidence="8">
    <location>
        <begin position="137"/>
        <end position="156"/>
    </location>
</feature>
<feature type="transmembrane region" description="Helical" evidence="8">
    <location>
        <begin position="163"/>
        <end position="185"/>
    </location>
</feature>
<feature type="transmembrane region" description="Helical" evidence="8">
    <location>
        <begin position="324"/>
        <end position="341"/>
    </location>
</feature>
<evidence type="ECO:0000256" key="4">
    <source>
        <dbReference type="ARBA" id="ARBA00022692"/>
    </source>
</evidence>
<evidence type="ECO:0000256" key="6">
    <source>
        <dbReference type="ARBA" id="ARBA00023136"/>
    </source>
</evidence>
<feature type="transmembrane region" description="Helical" evidence="8">
    <location>
        <begin position="83"/>
        <end position="105"/>
    </location>
</feature>
<dbReference type="RefSeq" id="WP_290194818.1">
    <property type="nucleotide sequence ID" value="NZ_CP047654.1"/>
</dbReference>
<keyword evidence="4 8" id="KW-0812">Transmembrane</keyword>
<evidence type="ECO:0000256" key="5">
    <source>
        <dbReference type="ARBA" id="ARBA00022989"/>
    </source>
</evidence>
<sequence length="414" mass="43629">MKQLLAVSALITLALAAGMVFSLEPLGLRYHLDADVYRLGARELLADAHLYTATYLTRVGPLPFTYPPFAALIFLPLAPLSDVGAGLVLTLVNLALPAVLAYLVLRHLRVARPGAWTLLLLPVMLVAEPVWETVAFGQINLVLATLVLVDALVLAPRGSRWRGLLTGLAAGVKLTPLVFILVPLFRRDLRGGAGVLAGFLGTGLLGALAAPQATREYLAGVLGDTGRIGNAEYAANQSLAGVFARVGVEQLWLPSLAVVGAAVVIALEREHRRGGDPLAMVLLASLVATLGSPVSWSHHWVWLVPTTIYLAVSGWRTRRRWSRLLAGLGAAAMLARPHWLLPHGGGTETAWPWWAQVVGSSYVVIGLVFLAAMTLRSRGTARAGGLSASRAAARSASNGATGAGSTTTSGRGSW</sequence>
<evidence type="ECO:0000256" key="2">
    <source>
        <dbReference type="ARBA" id="ARBA00022475"/>
    </source>
</evidence>
<feature type="transmembrane region" description="Helical" evidence="8">
    <location>
        <begin position="277"/>
        <end position="294"/>
    </location>
</feature>
<comment type="subcellular location">
    <subcellularLocation>
        <location evidence="1">Cell membrane</location>
        <topology evidence="1">Multi-pass membrane protein</topology>
    </subcellularLocation>
</comment>
<reference evidence="9" key="1">
    <citation type="submission" date="2023-07" db="EMBL/GenBank/DDBJ databases">
        <title>Sequencing the genomes of 1000 actinobacteria strains.</title>
        <authorList>
            <person name="Klenk H.-P."/>
        </authorList>
    </citation>
    <scope>NUCLEOTIDE SEQUENCE</scope>
    <source>
        <strain evidence="9">DSM 107476</strain>
    </source>
</reference>
<keyword evidence="5 8" id="KW-1133">Transmembrane helix</keyword>
<keyword evidence="3 9" id="KW-0808">Transferase</keyword>
<evidence type="ECO:0000256" key="3">
    <source>
        <dbReference type="ARBA" id="ARBA00022679"/>
    </source>
</evidence>
<proteinExistence type="inferred from homology"/>
<dbReference type="EMBL" id="JAVDXZ010000001">
    <property type="protein sequence ID" value="MDR7329757.1"/>
    <property type="molecule type" value="Genomic_DNA"/>
</dbReference>
<dbReference type="Pfam" id="PF09594">
    <property type="entry name" value="GT87"/>
    <property type="match status" value="1"/>
</dbReference>
<evidence type="ECO:0000313" key="9">
    <source>
        <dbReference type="EMBL" id="MDR7329757.1"/>
    </source>
</evidence>
<dbReference type="Proteomes" id="UP001180840">
    <property type="component" value="Unassembled WGS sequence"/>
</dbReference>
<name>A0ABU1ZZS0_9CORY</name>
<protein>
    <submittedName>
        <fullName evidence="9">Alpha-1,2-mannosyltransferase</fullName>
        <ecNumber evidence="9">2.4.1.-</ecNumber>
    </submittedName>
</protein>
<feature type="transmembrane region" description="Helical" evidence="8">
    <location>
        <begin position="353"/>
        <end position="372"/>
    </location>
</feature>
<keyword evidence="2" id="KW-1003">Cell membrane</keyword>
<evidence type="ECO:0000256" key="7">
    <source>
        <dbReference type="ARBA" id="ARBA00024033"/>
    </source>
</evidence>
<evidence type="ECO:0000256" key="1">
    <source>
        <dbReference type="ARBA" id="ARBA00004651"/>
    </source>
</evidence>
<keyword evidence="6 8" id="KW-0472">Membrane</keyword>
<comment type="similarity">
    <text evidence="7">Belongs to the glycosyltransferase 87 family.</text>
</comment>
<keyword evidence="10" id="KW-1185">Reference proteome</keyword>
<accession>A0ABU1ZZS0</accession>
<comment type="caution">
    <text evidence="9">The sequence shown here is derived from an EMBL/GenBank/DDBJ whole genome shotgun (WGS) entry which is preliminary data.</text>
</comment>
<dbReference type="InterPro" id="IPR018584">
    <property type="entry name" value="GT87"/>
</dbReference>
<keyword evidence="9" id="KW-0328">Glycosyltransferase</keyword>